<dbReference type="PANTHER" id="PTHR22801">
    <property type="entry name" value="LITHOSTATHINE"/>
    <property type="match status" value="1"/>
</dbReference>
<dbReference type="InterPro" id="IPR050801">
    <property type="entry name" value="Ca-Dep_Lectins_ImmuneDev"/>
</dbReference>
<keyword evidence="2" id="KW-0812">Transmembrane</keyword>
<organism evidence="4 5">
    <name type="scientific">Triparma laevis f. longispina</name>
    <dbReference type="NCBI Taxonomy" id="1714387"/>
    <lineage>
        <taxon>Eukaryota</taxon>
        <taxon>Sar</taxon>
        <taxon>Stramenopiles</taxon>
        <taxon>Ochrophyta</taxon>
        <taxon>Bolidophyceae</taxon>
        <taxon>Parmales</taxon>
        <taxon>Triparmaceae</taxon>
        <taxon>Triparma</taxon>
    </lineage>
</organism>
<feature type="compositionally biased region" description="Low complexity" evidence="1">
    <location>
        <begin position="860"/>
        <end position="872"/>
    </location>
</feature>
<feature type="domain" description="C-type lectin" evidence="3">
    <location>
        <begin position="2529"/>
        <end position="2654"/>
    </location>
</feature>
<evidence type="ECO:0000313" key="4">
    <source>
        <dbReference type="EMBL" id="GMH52968.1"/>
    </source>
</evidence>
<dbReference type="InterPro" id="IPR016186">
    <property type="entry name" value="C-type_lectin-like/link_sf"/>
</dbReference>
<feature type="compositionally biased region" description="Low complexity" evidence="1">
    <location>
        <begin position="1511"/>
        <end position="1525"/>
    </location>
</feature>
<feature type="compositionally biased region" description="Pro residues" evidence="1">
    <location>
        <begin position="54"/>
        <end position="67"/>
    </location>
</feature>
<evidence type="ECO:0000256" key="1">
    <source>
        <dbReference type="SAM" id="MobiDB-lite"/>
    </source>
</evidence>
<dbReference type="PROSITE" id="PS50041">
    <property type="entry name" value="C_TYPE_LECTIN_2"/>
    <property type="match status" value="1"/>
</dbReference>
<dbReference type="Pfam" id="PF00059">
    <property type="entry name" value="Lectin_C"/>
    <property type="match status" value="1"/>
</dbReference>
<feature type="compositionally biased region" description="Low complexity" evidence="1">
    <location>
        <begin position="676"/>
        <end position="691"/>
    </location>
</feature>
<dbReference type="InterPro" id="IPR001304">
    <property type="entry name" value="C-type_lectin-like"/>
</dbReference>
<name>A0A9W7DRY6_9STRA</name>
<reference evidence="5" key="1">
    <citation type="journal article" date="2023" name="Commun. Biol.">
        <title>Genome analysis of Parmales, the sister group of diatoms, reveals the evolutionary specialization of diatoms from phago-mixotrophs to photoautotrophs.</title>
        <authorList>
            <person name="Ban H."/>
            <person name="Sato S."/>
            <person name="Yoshikawa S."/>
            <person name="Yamada K."/>
            <person name="Nakamura Y."/>
            <person name="Ichinomiya M."/>
            <person name="Sato N."/>
            <person name="Blanc-Mathieu R."/>
            <person name="Endo H."/>
            <person name="Kuwata A."/>
            <person name="Ogata H."/>
        </authorList>
    </citation>
    <scope>NUCLEOTIDE SEQUENCE [LARGE SCALE GENOMIC DNA]</scope>
    <source>
        <strain evidence="5">NIES 3700</strain>
    </source>
</reference>
<dbReference type="Gene3D" id="3.10.100.10">
    <property type="entry name" value="Mannose-Binding Protein A, subunit A"/>
    <property type="match status" value="1"/>
</dbReference>
<dbReference type="PANTHER" id="PTHR22801:SF63">
    <property type="entry name" value="C-TYPE LECTIN DOMAIN-CONTAINING PROTEIN"/>
    <property type="match status" value="1"/>
</dbReference>
<feature type="region of interest" description="Disordered" evidence="1">
    <location>
        <begin position="666"/>
        <end position="695"/>
    </location>
</feature>
<gene>
    <name evidence="4" type="ORF">TrLO_g10256</name>
</gene>
<feature type="transmembrane region" description="Helical" evidence="2">
    <location>
        <begin position="186"/>
        <end position="208"/>
    </location>
</feature>
<dbReference type="Proteomes" id="UP001165122">
    <property type="component" value="Unassembled WGS sequence"/>
</dbReference>
<feature type="compositionally biased region" description="Basic residues" evidence="1">
    <location>
        <begin position="39"/>
        <end position="53"/>
    </location>
</feature>
<comment type="caution">
    <text evidence="4">The sequence shown here is derived from an EMBL/GenBank/DDBJ whole genome shotgun (WGS) entry which is preliminary data.</text>
</comment>
<keyword evidence="5" id="KW-1185">Reference proteome</keyword>
<dbReference type="CDD" id="cd00037">
    <property type="entry name" value="CLECT"/>
    <property type="match status" value="1"/>
</dbReference>
<sequence length="3420" mass="376928">MNIIRQISRSISQSNVSYDDAFGSSPSGDIIAPISNPMSRRKNTNKPTVHPHPHGPAPPPPPKPTTLPRPSNSGELNARPCVEMRDISSRHSSTTSSHSQIQTRQESGSTLGDEPSVLNFANRNTSPETGSFDSLNFNVNDPYTTNTDSKSFEQDFNKKSKGCCSTYYSLYNSQNPCKRYTCRGCCYFWVIYLIFLTWSICDLLPMILETDYEKLYTFNYLEIEDVCDAENVPYNVDMDFRLPFNGELIHINEVEVSVFKNNNPNKVRGYLDKTKVVKTTLQPLWDNGNIVKGGNSKMSFASTAKITDMEGIGALGSDMMNEYDFQSIASLKVPIFTARLMFPIWTTVEMDMYYTCGFSEVNSYGEECDLSWGLTKKSLSRKCEYVCQFDDYPIMPLKHWYPSLYASDRGIDSDNIVIPDLIEDLCKGKERGDEDRRRTRRTTASTDGSSSLKEVYRDVSELPNYLEEMSRTDPKYELQEKWQEFHYCDPYKSFCSYSEVIQSLRVFSDPHSDLPTRKTMAEINMRMLLGAMPVKVKVPSVDMDIFYSNIDILPDASNSPVFVKDRIVKARSSEISKTLDWELSMGAEAFIAGPDGDEGNPTEGQLKDLQDGIGDFMELNNMFMYMRGSQESELEETCDLQKLVKKMKPMRITVYSNLTNAVVCGMDDEDSDSDSSKQSTPSPTPSPTSIDEMGTHQMVDCPYGECVRYKALELDPFYMTRVDIISAGAPTIFAIANFTLNLPFIVSGDFPKVVLDVNSGDDIFCVVEIEAMTMEDKLDESNQNIPTFAHVNLTVADMTTFRDKMAAINSFDEMELWISGSRTVGLESDYFFSLVSTLAAGFDIPMGSIVNSTAIASSSSSSSSSSSTSKPAPNAPTAPPNATYPDPFIKIFVESKEDTLNVPITTLLSPSLFPVPISVGMRDLHFNLFDRHDDSALRFAVHDAAVIKSFCEWTLDPFYCSFGGDNYVNASFNVVTRQEGETLNAMIENATEWGHNNPTPISLGGGVTYPDHWWKVEHLLKQSSILTDCETELAGLCLSPNSKTKAFECLTSPANYQQITREFCLNALTPKGNISVKLKDMWDIPHMMQMADFSKKTKIPYVACADPCPYANPDHWYFEKPDGASFNQPDSTPSSTPTSTASPNPPFKLTAFTFNHFRSGDDPLDMDCTYESFEGLRTFRNSHCTPNNRTSLALSMGAEAFVGMTGISGTDLELRLNKLTAVVEYKNKTEEAERLRPSLLSRVRIVDGICKDHETEGLGGGVKNLTVQVGDTARLAEFAGGNHQETVRVFFEQEGDLLSRILALSAFAAEFPPQNNSFAGLSSLETVIDFPVLSCNTNQECFIVNNFEVSVTDSEGGGKLDSDSFAFVYPTYSTNFDVTGYFQGGVDNLPPGTMVAKVGARRRLKSSIVEYDESNSFGLTIKCQTLPQNTVAQYFTIDTYTFPDEEVSSFGVYDMMVEISSSTEECGQSVLGFTGDVVGQVAVVKPIEQDYGPDGPGGGGNNDNGDDNNPDPDSTPNPNQNQNNTTKYLPLSTFILELNSTETTVGLYNKMVFDASFDGGYTLNMPEIDLRMVNIALGGVTPTPPEEGDDLTDAMQYCQTTGLECSIMSLQQSEIVVGTKGNSEDTQGVMKAIVGSDGSTDLFNQVCNEGLKGLPVGLSLQGTAGAEQFIFDFIPFRVPKSARVQQDNSQPSSNTRRKLLLDAAASIVQRTSSSRKLNDEISEDDIFDAGSGFDRIDPWLRNTSIYKNSDVFLSGIEVLRLSTLNTSFDTHWQDSDEPFKLFTETLTNLTTNIFQELFAVELTLPDVTFMASLAIEELPGWNTTKDDGNWYVGNLDSSGLPITQFAELIMKGGTWSSSADFAEFEQAWTMINNTLLQRGLGEFVSRNQNITIRGQGARTGTNSLLERMLNYVRFDYTFPAKESNLTRTNYMGPLPATSLPQQTGGVKMLSATINGASSREVETGGGSVTVNTEFLREGVNCANCQVQVHLGWVRTGDGVAARDFTCAFDDNPDEEAAIRYTQTVSLPTPVEAGDYFLAFEVAFDYGCSMSFPVGQAGTVPSVKKIGALRVLNTGVSDGGRRLISNSIEPEECGGNFMNNRNESGLSCAVVGTQWVVRDSNDLDSNPDFTTRRNLKEYTGNEGLRIEGGIYSEEDFFEFNSTVDIWPHIFANVPVDFRIGAVHVSITDRSRSTELLTFDLHDVNLPALVGGRVGFELKANKVEHEAAIIDFVEDLFDATVSSRSLGLDVTGYIEGSKGRKKIDLGIIVSQADGRGYFDIQEQGTRRMLRRLFLDKLRQIVPFLTPDEEVVNDYGEVVNPYDMEILQHDSPSSFIKTIHRMLEDDENADDENADDEKDQTPYGGSVARIDIIGGSEIGETIRIPCVVESVCPPLSDADFSAKTDLLIMAEYFFTIPGGLEVYFDTPKISLDVDCCVHTKVMSLTVLPDTINNADLDRPFVGVVSLEIEDAELMYQSFSSIGTTFAPVYRIHGNPNTNMLSNIISTIQFKYDMTPKSGKKMMCKDDTWVTYNNLECYKLFTGATLSHAAAETACANEGPNGKLLQVVNEEENDWIRDQFYSEGMSNSAGWIGLDDLLVDGVWRWGDGSTGGFTNWAQSALSNDDHHCALMSPTTAPSTSGGEWIVDSCATARPYICEVDSIDWAPPGTPSPTTTRVPTPAPTSLSQVCEPLEMRGDSGDVTNKNSWDTFFYPTKCQGTWRLVETDADNAYLEITWPGMELPVQVLLPTCSITLKYEGIDVGTITPGSSSDLILQQDGTTGFLKVHIYGSDELQHSECMSQKYVVDPTKCQLAKLIDTLLKGAMENGDPLDLSIEITYDHPLTDYNTQTLLLDISLFQKAAVVRPQPGAADSTIVDPTRAPTPADSYCSTEWDRLELTELKRTEYYGKCCDECYNDFVAIYNNIAVDYSQSIWSSLDFWNDPTIYMAVEICNVFPFNLTVTRVVADAAFDDPDGTQGFMGTYPPQNDFPIAEGVSYMAPADEPFIVKGGECRFTPKIPITASVTGELLTRLMDEGYWKSRLCLSIKNMVVDAGMIGPSGNLFQWTQPLDLSKISVIGNNDCVAAPDCNSEMTPKVQQNFDSSLWTFPSAGKISIENANSVKLNTGGGAEKSAMWMKTKHNAVDDFSITATVAVSLENCPWTGCWSAPHAGNFGLVIQQKSADNLESGDYAFGGMGANSLGVFFDDPVNPTTSEKALVYSGGDTATALATSFDIDFLNDGNENVFRVTYSAHYKTLQVHANSGTTINENLEPKITLQIDLNTIFTQDQGYAWFGVADSIVSGSYSIYRLKSFEIGGVRTDVGKCVIEEEGLVLSTTGQFILDTRTSCDTFRFSGGDLWSLQLKNAVAGDDATVVLGTGDIVDLGTGQYRVNYEVEYVGNYKVWATLTNDGGGDQEGVDIGSFIVT</sequence>
<feature type="region of interest" description="Disordered" evidence="1">
    <location>
        <begin position="860"/>
        <end position="881"/>
    </location>
</feature>
<accession>A0A9W7DRY6</accession>
<keyword evidence="2" id="KW-1133">Transmembrane helix</keyword>
<feature type="region of interest" description="Disordered" evidence="1">
    <location>
        <begin position="1488"/>
        <end position="1526"/>
    </location>
</feature>
<dbReference type="EMBL" id="BRXW01000421">
    <property type="protein sequence ID" value="GMH52968.1"/>
    <property type="molecule type" value="Genomic_DNA"/>
</dbReference>
<proteinExistence type="predicted"/>
<feature type="region of interest" description="Disordered" evidence="1">
    <location>
        <begin position="1122"/>
        <end position="1145"/>
    </location>
</feature>
<feature type="compositionally biased region" description="Low complexity" evidence="1">
    <location>
        <begin position="1131"/>
        <end position="1142"/>
    </location>
</feature>
<dbReference type="SMART" id="SM00034">
    <property type="entry name" value="CLECT"/>
    <property type="match status" value="1"/>
</dbReference>
<evidence type="ECO:0000259" key="3">
    <source>
        <dbReference type="PROSITE" id="PS50041"/>
    </source>
</evidence>
<feature type="compositionally biased region" description="Low complexity" evidence="1">
    <location>
        <begin position="90"/>
        <end position="105"/>
    </location>
</feature>
<feature type="region of interest" description="Disordered" evidence="1">
    <location>
        <begin position="21"/>
        <end position="116"/>
    </location>
</feature>
<dbReference type="OrthoDB" id="441660at2759"/>
<dbReference type="InterPro" id="IPR016187">
    <property type="entry name" value="CTDL_fold"/>
</dbReference>
<dbReference type="SUPFAM" id="SSF56436">
    <property type="entry name" value="C-type lectin-like"/>
    <property type="match status" value="1"/>
</dbReference>
<keyword evidence="2" id="KW-0472">Membrane</keyword>
<evidence type="ECO:0000256" key="2">
    <source>
        <dbReference type="SAM" id="Phobius"/>
    </source>
</evidence>
<protein>
    <recommendedName>
        <fullName evidence="3">C-type lectin domain-containing protein</fullName>
    </recommendedName>
</protein>
<evidence type="ECO:0000313" key="5">
    <source>
        <dbReference type="Proteomes" id="UP001165122"/>
    </source>
</evidence>